<protein>
    <submittedName>
        <fullName evidence="2">ATPase</fullName>
    </submittedName>
</protein>
<evidence type="ECO:0000313" key="3">
    <source>
        <dbReference type="Proteomes" id="UP000594749"/>
    </source>
</evidence>
<dbReference type="InterPro" id="IPR004256">
    <property type="entry name" value="DUF234"/>
</dbReference>
<sequence length="253" mass="30028">MLPYYETIFDAIEVKILRKFKEISSHIYLDKNARLALIKLARSDRKKFAPSKVLSRAESRKTMDYLLSQRYLRLEKSREEKPTPQFKNHKLPKELRRYLIHDKVQFKSNFMRFWFRFVEPNLALLKEGKFDEVLSIIKADFENYASLPFENLSIKLAKIYLNSPNLELYSYWTKEFEVDMFSHSLGGIIGEVKFRDRKVCKNALNLLDLKAAKIGIKPKFTFLFSKSGYSNELLNLKRDDLKLFDLDDFARLL</sequence>
<organism evidence="2 3">
    <name type="scientific">Campylobacter corcagiensis</name>
    <dbReference type="NCBI Taxonomy" id="1448857"/>
    <lineage>
        <taxon>Bacteria</taxon>
        <taxon>Pseudomonadati</taxon>
        <taxon>Campylobacterota</taxon>
        <taxon>Epsilonproteobacteria</taxon>
        <taxon>Campylobacterales</taxon>
        <taxon>Campylobacteraceae</taxon>
        <taxon>Campylobacter</taxon>
    </lineage>
</organism>
<proteinExistence type="predicted"/>
<dbReference type="PANTHER" id="PTHR34704">
    <property type="entry name" value="ATPASE"/>
    <property type="match status" value="1"/>
</dbReference>
<accession>A0A7M1LHS2</accession>
<evidence type="ECO:0000313" key="2">
    <source>
        <dbReference type="EMBL" id="QOQ88118.1"/>
    </source>
</evidence>
<dbReference type="AlphaFoldDB" id="A0A7M1LHS2"/>
<dbReference type="Pfam" id="PF03008">
    <property type="entry name" value="DUF234"/>
    <property type="match status" value="1"/>
</dbReference>
<feature type="domain" description="DUF234" evidence="1">
    <location>
        <begin position="114"/>
        <end position="197"/>
    </location>
</feature>
<dbReference type="EMBL" id="CP063078">
    <property type="protein sequence ID" value="QOQ88118.1"/>
    <property type="molecule type" value="Genomic_DNA"/>
</dbReference>
<dbReference type="OrthoDB" id="9801758at2"/>
<gene>
    <name evidence="2" type="ORF">IMC76_01770</name>
</gene>
<keyword evidence="3" id="KW-1185">Reference proteome</keyword>
<dbReference type="Proteomes" id="UP000594749">
    <property type="component" value="Chromosome"/>
</dbReference>
<evidence type="ECO:0000259" key="1">
    <source>
        <dbReference type="Pfam" id="PF03008"/>
    </source>
</evidence>
<reference evidence="2 3" key="1">
    <citation type="submission" date="2020-10" db="EMBL/GenBank/DDBJ databases">
        <title>Campylobacter and Helicobacter PacBio genomes.</title>
        <authorList>
            <person name="Lane C."/>
        </authorList>
    </citation>
    <scope>NUCLEOTIDE SEQUENCE [LARGE SCALE GENOMIC DNA]</scope>
    <source>
        <strain evidence="2 3">2016D-0077</strain>
    </source>
</reference>
<dbReference type="PANTHER" id="PTHR34704:SF1">
    <property type="entry name" value="ATPASE"/>
    <property type="match status" value="1"/>
</dbReference>
<name>A0A7M1LHS2_9BACT</name>